<dbReference type="SMART" id="SM00345">
    <property type="entry name" value="HTH_GNTR"/>
    <property type="match status" value="1"/>
</dbReference>
<dbReference type="Gene3D" id="3.40.1410.10">
    <property type="entry name" value="Chorismate lyase-like"/>
    <property type="match status" value="1"/>
</dbReference>
<feature type="domain" description="HTH gntR-type" evidence="4">
    <location>
        <begin position="6"/>
        <end position="74"/>
    </location>
</feature>
<dbReference type="PANTHER" id="PTHR44846:SF17">
    <property type="entry name" value="GNTR-FAMILY TRANSCRIPTIONAL REGULATOR"/>
    <property type="match status" value="1"/>
</dbReference>
<evidence type="ECO:0000256" key="1">
    <source>
        <dbReference type="ARBA" id="ARBA00023015"/>
    </source>
</evidence>
<dbReference type="InterPro" id="IPR011663">
    <property type="entry name" value="UTRA"/>
</dbReference>
<dbReference type="Gene3D" id="1.10.10.10">
    <property type="entry name" value="Winged helix-like DNA-binding domain superfamily/Winged helix DNA-binding domain"/>
    <property type="match status" value="1"/>
</dbReference>
<dbReference type="InterPro" id="IPR036390">
    <property type="entry name" value="WH_DNA-bd_sf"/>
</dbReference>
<dbReference type="Pfam" id="PF00392">
    <property type="entry name" value="GntR"/>
    <property type="match status" value="1"/>
</dbReference>
<organism evidence="5 6">
    <name type="scientific">Paractinoplanes globisporus</name>
    <dbReference type="NCBI Taxonomy" id="113565"/>
    <lineage>
        <taxon>Bacteria</taxon>
        <taxon>Bacillati</taxon>
        <taxon>Actinomycetota</taxon>
        <taxon>Actinomycetes</taxon>
        <taxon>Micromonosporales</taxon>
        <taxon>Micromonosporaceae</taxon>
        <taxon>Paractinoplanes</taxon>
    </lineage>
</organism>
<dbReference type="PROSITE" id="PS50949">
    <property type="entry name" value="HTH_GNTR"/>
    <property type="match status" value="1"/>
</dbReference>
<evidence type="ECO:0000313" key="5">
    <source>
        <dbReference type="EMBL" id="MFF5297244.1"/>
    </source>
</evidence>
<protein>
    <submittedName>
        <fullName evidence="5">GntR family transcriptional regulator</fullName>
    </submittedName>
</protein>
<dbReference type="SUPFAM" id="SSF46785">
    <property type="entry name" value="Winged helix' DNA-binding domain"/>
    <property type="match status" value="1"/>
</dbReference>
<dbReference type="PANTHER" id="PTHR44846">
    <property type="entry name" value="MANNOSYL-D-GLYCERATE TRANSPORT/METABOLISM SYSTEM REPRESSOR MNGR-RELATED"/>
    <property type="match status" value="1"/>
</dbReference>
<dbReference type="InterPro" id="IPR036388">
    <property type="entry name" value="WH-like_DNA-bd_sf"/>
</dbReference>
<name>A0ABW6WVF8_9ACTN</name>
<evidence type="ECO:0000259" key="4">
    <source>
        <dbReference type="PROSITE" id="PS50949"/>
    </source>
</evidence>
<dbReference type="RefSeq" id="WP_084699234.1">
    <property type="nucleotide sequence ID" value="NZ_JBIAZU010000010.1"/>
</dbReference>
<keyword evidence="3" id="KW-0804">Transcription</keyword>
<keyword evidence="2" id="KW-0238">DNA-binding</keyword>
<accession>A0ABW6WVF8</accession>
<dbReference type="Proteomes" id="UP001602245">
    <property type="component" value="Unassembled WGS sequence"/>
</dbReference>
<sequence length="257" mass="28584">MIETPRAQYTQIAETIRARIEEGTYPPGSTLPSEEDFAREFGVTRPTVNRAIGQLRSSGDVKVRRGAGTTVRSLARIHRDSRKRYAARQQGTGAGEVEARELNLESRTEYRQIGRVDTPPAVASVLGIPASESSLLRSRVLYANNEPTQIADSYFPWSKTKDCKALMKPDAGTGGSYGRLAEIGYGPVRFTEDVTGRTPTDSEQRILDLDPTQWVFEIRHVAYTATDLPIEVCIHVMPQHLWSLGYGWEESIVETGK</sequence>
<evidence type="ECO:0000256" key="2">
    <source>
        <dbReference type="ARBA" id="ARBA00023125"/>
    </source>
</evidence>
<dbReference type="CDD" id="cd07377">
    <property type="entry name" value="WHTH_GntR"/>
    <property type="match status" value="1"/>
</dbReference>
<keyword evidence="1" id="KW-0805">Transcription regulation</keyword>
<gene>
    <name evidence="5" type="ORF">ACFY35_48110</name>
</gene>
<dbReference type="EMBL" id="JBIAZU010000010">
    <property type="protein sequence ID" value="MFF5297244.1"/>
    <property type="molecule type" value="Genomic_DNA"/>
</dbReference>
<dbReference type="SUPFAM" id="SSF64288">
    <property type="entry name" value="Chorismate lyase-like"/>
    <property type="match status" value="1"/>
</dbReference>
<dbReference type="InterPro" id="IPR028978">
    <property type="entry name" value="Chorismate_lyase_/UTRA_dom_sf"/>
</dbReference>
<proteinExistence type="predicted"/>
<reference evidence="5 6" key="1">
    <citation type="submission" date="2024-10" db="EMBL/GenBank/DDBJ databases">
        <title>The Natural Products Discovery Center: Release of the First 8490 Sequenced Strains for Exploring Actinobacteria Biosynthetic Diversity.</title>
        <authorList>
            <person name="Kalkreuter E."/>
            <person name="Kautsar S.A."/>
            <person name="Yang D."/>
            <person name="Bader C.D."/>
            <person name="Teijaro C.N."/>
            <person name="Fluegel L."/>
            <person name="Davis C.M."/>
            <person name="Simpson J.R."/>
            <person name="Lauterbach L."/>
            <person name="Steele A.D."/>
            <person name="Gui C."/>
            <person name="Meng S."/>
            <person name="Li G."/>
            <person name="Viehrig K."/>
            <person name="Ye F."/>
            <person name="Su P."/>
            <person name="Kiefer A.F."/>
            <person name="Nichols A."/>
            <person name="Cepeda A.J."/>
            <person name="Yan W."/>
            <person name="Fan B."/>
            <person name="Jiang Y."/>
            <person name="Adhikari A."/>
            <person name="Zheng C.-J."/>
            <person name="Schuster L."/>
            <person name="Cowan T.M."/>
            <person name="Smanski M.J."/>
            <person name="Chevrette M.G."/>
            <person name="De Carvalho L.P.S."/>
            <person name="Shen B."/>
        </authorList>
    </citation>
    <scope>NUCLEOTIDE SEQUENCE [LARGE SCALE GENOMIC DNA]</scope>
    <source>
        <strain evidence="5 6">NPDC000087</strain>
    </source>
</reference>
<dbReference type="InterPro" id="IPR050679">
    <property type="entry name" value="Bact_HTH_transcr_reg"/>
</dbReference>
<dbReference type="Pfam" id="PF07702">
    <property type="entry name" value="UTRA"/>
    <property type="match status" value="1"/>
</dbReference>
<dbReference type="SMART" id="SM00866">
    <property type="entry name" value="UTRA"/>
    <property type="match status" value="1"/>
</dbReference>
<dbReference type="InterPro" id="IPR000524">
    <property type="entry name" value="Tscrpt_reg_HTH_GntR"/>
</dbReference>
<evidence type="ECO:0000313" key="6">
    <source>
        <dbReference type="Proteomes" id="UP001602245"/>
    </source>
</evidence>
<keyword evidence="6" id="KW-1185">Reference proteome</keyword>
<dbReference type="PRINTS" id="PR00035">
    <property type="entry name" value="HTHGNTR"/>
</dbReference>
<comment type="caution">
    <text evidence="5">The sequence shown here is derived from an EMBL/GenBank/DDBJ whole genome shotgun (WGS) entry which is preliminary data.</text>
</comment>
<evidence type="ECO:0000256" key="3">
    <source>
        <dbReference type="ARBA" id="ARBA00023163"/>
    </source>
</evidence>